<dbReference type="InterPro" id="IPR013103">
    <property type="entry name" value="RVT_2"/>
</dbReference>
<comment type="caution">
    <text evidence="12">The sequence shown here is derived from an EMBL/GenBank/DDBJ whole genome shotgun (WGS) entry which is preliminary data.</text>
</comment>
<dbReference type="Pfam" id="PF07727">
    <property type="entry name" value="RVT_2"/>
    <property type="match status" value="1"/>
</dbReference>
<dbReference type="InterPro" id="IPR041373">
    <property type="entry name" value="RT_RNaseH"/>
</dbReference>
<accession>A0A8T1XJW0</accession>
<dbReference type="GO" id="GO:0016787">
    <property type="term" value="F:hydrolase activity"/>
    <property type="evidence" value="ECO:0007669"/>
    <property type="project" value="UniProtKB-KW"/>
</dbReference>
<evidence type="ECO:0000256" key="2">
    <source>
        <dbReference type="ARBA" id="ARBA00022695"/>
    </source>
</evidence>
<feature type="domain" description="Reverse transcriptase RNase H-like" evidence="10">
    <location>
        <begin position="150"/>
        <end position="209"/>
    </location>
</feature>
<evidence type="ECO:0000256" key="3">
    <source>
        <dbReference type="ARBA" id="ARBA00022722"/>
    </source>
</evidence>
<proteinExistence type="predicted"/>
<evidence type="ECO:0000256" key="7">
    <source>
        <dbReference type="SAM" id="MobiDB-lite"/>
    </source>
</evidence>
<dbReference type="InterPro" id="IPR054722">
    <property type="entry name" value="PolX-like_BBD"/>
</dbReference>
<organism evidence="12 13">
    <name type="scientific">Arabidopsis suecica</name>
    <name type="common">Swedish thale-cress</name>
    <name type="synonym">Cardaminopsis suecica</name>
    <dbReference type="NCBI Taxonomy" id="45249"/>
    <lineage>
        <taxon>Eukaryota</taxon>
        <taxon>Viridiplantae</taxon>
        <taxon>Streptophyta</taxon>
        <taxon>Embryophyta</taxon>
        <taxon>Tracheophyta</taxon>
        <taxon>Spermatophyta</taxon>
        <taxon>Magnoliopsida</taxon>
        <taxon>eudicotyledons</taxon>
        <taxon>Gunneridae</taxon>
        <taxon>Pentapetalae</taxon>
        <taxon>rosids</taxon>
        <taxon>malvids</taxon>
        <taxon>Brassicales</taxon>
        <taxon>Brassicaceae</taxon>
        <taxon>Camelineae</taxon>
        <taxon>Arabidopsis</taxon>
    </lineage>
</organism>
<dbReference type="AlphaFoldDB" id="A0A8T1XJW0"/>
<keyword evidence="3" id="KW-0540">Nuclease</keyword>
<feature type="domain" description="Retrotransposon Copia-like N-terminal" evidence="9">
    <location>
        <begin position="338"/>
        <end position="369"/>
    </location>
</feature>
<dbReference type="Pfam" id="PF22936">
    <property type="entry name" value="Pol_BBD"/>
    <property type="match status" value="1"/>
</dbReference>
<evidence type="ECO:0000313" key="12">
    <source>
        <dbReference type="EMBL" id="KAG7531204.1"/>
    </source>
</evidence>
<dbReference type="Proteomes" id="UP000694251">
    <property type="component" value="Unassembled WGS sequence"/>
</dbReference>
<feature type="domain" description="Retrovirus-related Pol polyprotein from transposon TNT 1-94-like beta-barrel" evidence="11">
    <location>
        <begin position="643"/>
        <end position="716"/>
    </location>
</feature>
<keyword evidence="5" id="KW-0378">Hydrolase</keyword>
<dbReference type="GO" id="GO:0004519">
    <property type="term" value="F:endonuclease activity"/>
    <property type="evidence" value="ECO:0007669"/>
    <property type="project" value="UniProtKB-KW"/>
</dbReference>
<evidence type="ECO:0000259" key="10">
    <source>
        <dbReference type="Pfam" id="PF17917"/>
    </source>
</evidence>
<dbReference type="PANTHER" id="PTHR37610">
    <property type="entry name" value="CCHC-TYPE DOMAIN-CONTAINING PROTEIN"/>
    <property type="match status" value="1"/>
</dbReference>
<gene>
    <name evidence="12" type="ORF">ISN44_Un54g000020</name>
</gene>
<keyword evidence="4" id="KW-0255">Endonuclease</keyword>
<dbReference type="GO" id="GO:0003964">
    <property type="term" value="F:RNA-directed DNA polymerase activity"/>
    <property type="evidence" value="ECO:0007669"/>
    <property type="project" value="UniProtKB-KW"/>
</dbReference>
<dbReference type="OrthoDB" id="1706811at2759"/>
<evidence type="ECO:0000256" key="4">
    <source>
        <dbReference type="ARBA" id="ARBA00022759"/>
    </source>
</evidence>
<feature type="region of interest" description="Disordered" evidence="7">
    <location>
        <begin position="223"/>
        <end position="256"/>
    </location>
</feature>
<dbReference type="EMBL" id="JAEFBJ010000054">
    <property type="protein sequence ID" value="KAG7531204.1"/>
    <property type="molecule type" value="Genomic_DNA"/>
</dbReference>
<dbReference type="PANTHER" id="PTHR37610:SF101">
    <property type="entry name" value="(RAPE) HYPOTHETICAL PROTEIN"/>
    <property type="match status" value="1"/>
</dbReference>
<evidence type="ECO:0000256" key="1">
    <source>
        <dbReference type="ARBA" id="ARBA00022679"/>
    </source>
</evidence>
<dbReference type="Pfam" id="PF17917">
    <property type="entry name" value="RT_RNaseH"/>
    <property type="match status" value="1"/>
</dbReference>
<dbReference type="Pfam" id="PF14244">
    <property type="entry name" value="Retrotran_gag_3"/>
    <property type="match status" value="1"/>
</dbReference>
<dbReference type="CDD" id="cd09272">
    <property type="entry name" value="RNase_HI_RT_Ty1"/>
    <property type="match status" value="1"/>
</dbReference>
<feature type="domain" description="Reverse transcriptase Ty1/copia-type" evidence="8">
    <location>
        <begin position="885"/>
        <end position="992"/>
    </location>
</feature>
<name>A0A8T1XJW0_ARASU</name>
<protein>
    <submittedName>
        <fullName evidence="12">Retrotransposon Copia-like N-terminal</fullName>
    </submittedName>
</protein>
<keyword evidence="1" id="KW-0808">Transferase</keyword>
<evidence type="ECO:0000256" key="6">
    <source>
        <dbReference type="ARBA" id="ARBA00022918"/>
    </source>
</evidence>
<evidence type="ECO:0000259" key="9">
    <source>
        <dbReference type="Pfam" id="PF14244"/>
    </source>
</evidence>
<dbReference type="FunFam" id="3.30.70.270:FF:000020">
    <property type="entry name" value="Transposon Tf2-6 polyprotein-like Protein"/>
    <property type="match status" value="1"/>
</dbReference>
<keyword evidence="13" id="KW-1185">Reference proteome</keyword>
<keyword evidence="6" id="KW-0695">RNA-directed DNA polymerase</keyword>
<dbReference type="InterPro" id="IPR029472">
    <property type="entry name" value="Copia-like_N"/>
</dbReference>
<sequence>MCVNVSSANISSSVLKLLFAYLPSSGDRAYPAQVPIRVCGFLEGNPAPTDTQDSFRYQSIKMIRRRPHSRVPMEGIVLGHKVSGAGIEVDKAKIKVMKSLQAPDSVKSVRSFLGHVGFYRRFVKDFSKIARPLTTLLAKDVKFDFNSECHAAFNEIKNALVRERHKLHVINYTSRTLDNAQQNYATIEKELLAVGFAFEKFCPYLVGSKENLGSVNSRANESCKESVSIDTTPPVVRHHRASQTDGSAPPSSPTSISVPCDRYFSISSPTYPSVTMGVSDTGGGVDRHQMLHIADLFTHRIGRRDCSISPMFLHPSPELRQVKLLTINKRLVGGNPLGVNYDEWACGMKTALSLRKKFGFLDGSIPKPADGSLDLEDWWTIQALLVSWIKMTIDPSMRSTISHKDVAKDLWDHLKKRFGVMNGARIQQIQAGLAFCKQRGAAIEAYYGKLTQMWDSLASYRPIRACKYGLCTCDLATAQEADLEEDKVHQFLCGLDDQFRTVRSTLVARVPVQPLEEVYNIEKGVMCNLFNRIGHSPDKCYAVFGYPKWWGDRPKGRTLQGRGHGGTNGGAGRGCGSTSYANAVQVNPLTSYEQANYVVTEKDSDEVTGFIDLQWKAIKNLLNNGKTNETEKLTGKSSLPLRIVDTGASYHLTGHLDILESVKEMEQISIVLVDGREKVAVKERSVRIGPCLILRSVYYVENFHTDLISLCQVMDENNCVGQLADRFLVVQDHTTRMVFGVSRRTGGTFRFRSMESAASVEVRDDKSFELWHKRMGYHSDKVVGLLPVVSNVVSDILNKACDVCLRAKQTRLSFPLNDYSRGVWLYLMSEKSEASNHLKNFLAMTTGQFDTPVTLEYLFQSFKQAMKDEKWKRAMCSEIDAQERNHSWTIEDLPQGKQAIGSKWVYKLKYKLDGTLERHKARLVALGNKQIEGVDYGETFAPVAKMGTVRLVLDTTVKNRRDVHQIDVYNAFLHGDLEEEIYMRLPPGFQASDSFKQPKQDHWTAALRVVRYLKNNLGQGILLRAKTPFCFTGWCDSDYASCPLTRKSVTGYFIQLGGSPISCKTKKQKTLSRSSAEVEYRAMAFLTQELILA</sequence>
<evidence type="ECO:0000259" key="11">
    <source>
        <dbReference type="Pfam" id="PF22936"/>
    </source>
</evidence>
<evidence type="ECO:0000313" key="13">
    <source>
        <dbReference type="Proteomes" id="UP000694251"/>
    </source>
</evidence>
<evidence type="ECO:0000259" key="8">
    <source>
        <dbReference type="Pfam" id="PF07727"/>
    </source>
</evidence>
<evidence type="ECO:0000256" key="5">
    <source>
        <dbReference type="ARBA" id="ARBA00022801"/>
    </source>
</evidence>
<reference evidence="12 13" key="1">
    <citation type="submission" date="2020-12" db="EMBL/GenBank/DDBJ databases">
        <title>Concerted genomic and epigenomic changes stabilize Arabidopsis allopolyploids.</title>
        <authorList>
            <person name="Chen Z."/>
        </authorList>
    </citation>
    <scope>NUCLEOTIDE SEQUENCE [LARGE SCALE GENOMIC DNA]</scope>
    <source>
        <strain evidence="12">As9502</strain>
        <tissue evidence="12">Leaf</tissue>
    </source>
</reference>
<keyword evidence="2" id="KW-0548">Nucleotidyltransferase</keyword>